<feature type="transmembrane region" description="Helical" evidence="1">
    <location>
        <begin position="106"/>
        <end position="124"/>
    </location>
</feature>
<dbReference type="Pfam" id="PF16344">
    <property type="entry name" value="FecR_C"/>
    <property type="match status" value="1"/>
</dbReference>
<organism evidence="4 5">
    <name type="scientific">Dyadobacter arcticus</name>
    <dbReference type="NCBI Taxonomy" id="1078754"/>
    <lineage>
        <taxon>Bacteria</taxon>
        <taxon>Pseudomonadati</taxon>
        <taxon>Bacteroidota</taxon>
        <taxon>Cytophagia</taxon>
        <taxon>Cytophagales</taxon>
        <taxon>Spirosomataceae</taxon>
        <taxon>Dyadobacter</taxon>
    </lineage>
</organism>
<dbReference type="InterPro" id="IPR006860">
    <property type="entry name" value="FecR"/>
</dbReference>
<dbReference type="Pfam" id="PF04773">
    <property type="entry name" value="FecR"/>
    <property type="match status" value="1"/>
</dbReference>
<evidence type="ECO:0000259" key="2">
    <source>
        <dbReference type="Pfam" id="PF04773"/>
    </source>
</evidence>
<feature type="domain" description="Protein FecR C-terminal" evidence="3">
    <location>
        <begin position="357"/>
        <end position="423"/>
    </location>
</feature>
<accession>A0ABX0UN31</accession>
<dbReference type="RefSeq" id="WP_167272516.1">
    <property type="nucleotide sequence ID" value="NZ_JAASQJ010000003.1"/>
</dbReference>
<name>A0ABX0UN31_9BACT</name>
<evidence type="ECO:0000313" key="5">
    <source>
        <dbReference type="Proteomes" id="UP001179181"/>
    </source>
</evidence>
<dbReference type="PANTHER" id="PTHR30273">
    <property type="entry name" value="PERIPLASMIC SIGNAL SENSOR AND SIGMA FACTOR ACTIVATOR FECR-RELATED"/>
    <property type="match status" value="1"/>
</dbReference>
<evidence type="ECO:0000313" key="4">
    <source>
        <dbReference type="EMBL" id="NIJ54398.1"/>
    </source>
</evidence>
<proteinExistence type="predicted"/>
<reference evidence="4 5" key="1">
    <citation type="submission" date="2020-03" db="EMBL/GenBank/DDBJ databases">
        <title>Genomic Encyclopedia of Type Strains, Phase IV (KMG-IV): sequencing the most valuable type-strain genomes for metagenomic binning, comparative biology and taxonomic classification.</title>
        <authorList>
            <person name="Goeker M."/>
        </authorList>
    </citation>
    <scope>NUCLEOTIDE SEQUENCE [LARGE SCALE GENOMIC DNA]</scope>
    <source>
        <strain evidence="4 5">DSM 102865</strain>
    </source>
</reference>
<evidence type="ECO:0000259" key="3">
    <source>
        <dbReference type="Pfam" id="PF16344"/>
    </source>
</evidence>
<dbReference type="Proteomes" id="UP001179181">
    <property type="component" value="Unassembled WGS sequence"/>
</dbReference>
<feature type="domain" description="FecR protein" evidence="2">
    <location>
        <begin position="205"/>
        <end position="304"/>
    </location>
</feature>
<evidence type="ECO:0000256" key="1">
    <source>
        <dbReference type="SAM" id="Phobius"/>
    </source>
</evidence>
<dbReference type="Gene3D" id="2.60.120.1440">
    <property type="match status" value="1"/>
</dbReference>
<keyword evidence="1" id="KW-1133">Transmembrane helix</keyword>
<sequence>MEENDYKSFDGKSFDCKAFLQKYLQNRHSPEEHELFLKWFHTISPEEADLVIEQYGGMADLRSILEMQNQNDALIKNIESRLDQADIREIPQETPIFTLWPYFRRFSAAAVFILIGLGSYYLFIKQSSPTVTAPQPVIATEGAPGGNRAMLTLADGSKINLNEAVDGQIALQSNIQIYKVTDGQLVYSKPEMDKPTKNNPENYNQITTPKAGQYQINLSDGTKVWLNSLSSIRFPATFDANERKVEITGEVYFEVARYRLNSRKVPFMVVCNNQVIEVVGTHFNVNSYRDEAAVKTTLLEGSVKVYAVRNNSKKLGTPVRLHPGEQSIVNQTNSNGSSIAVEKVDTESAIAWQKGFFKFRDTDIREVMRQLSRWYDLDVVYKGPLPQDQFTGYVSKKVAISNVLNILEEGGGVKFNVKENQVEVMAAE</sequence>
<dbReference type="EMBL" id="JAASQJ010000003">
    <property type="protein sequence ID" value="NIJ54398.1"/>
    <property type="molecule type" value="Genomic_DNA"/>
</dbReference>
<keyword evidence="1" id="KW-0472">Membrane</keyword>
<dbReference type="Gene3D" id="3.55.50.30">
    <property type="match status" value="1"/>
</dbReference>
<keyword evidence="5" id="KW-1185">Reference proteome</keyword>
<keyword evidence="1" id="KW-0812">Transmembrane</keyword>
<comment type="caution">
    <text evidence="4">The sequence shown here is derived from an EMBL/GenBank/DDBJ whole genome shotgun (WGS) entry which is preliminary data.</text>
</comment>
<dbReference type="InterPro" id="IPR012373">
    <property type="entry name" value="Ferrdict_sens_TM"/>
</dbReference>
<protein>
    <submittedName>
        <fullName evidence="4">Ferric-dicitrate binding protein FerR (Iron transport regulator)</fullName>
    </submittedName>
</protein>
<gene>
    <name evidence="4" type="ORF">FHS68_003580</name>
</gene>
<dbReference type="PANTHER" id="PTHR30273:SF2">
    <property type="entry name" value="PROTEIN FECR"/>
    <property type="match status" value="1"/>
</dbReference>
<dbReference type="InterPro" id="IPR032508">
    <property type="entry name" value="FecR_C"/>
</dbReference>